<dbReference type="PANTHER" id="PTHR48105">
    <property type="entry name" value="THIOREDOXIN REDUCTASE 1-RELATED-RELATED"/>
    <property type="match status" value="1"/>
</dbReference>
<dbReference type="PRINTS" id="PR00469">
    <property type="entry name" value="PNDRDTASEII"/>
</dbReference>
<dbReference type="PRINTS" id="PR00368">
    <property type="entry name" value="FADPNR"/>
</dbReference>
<evidence type="ECO:0000313" key="5">
    <source>
        <dbReference type="Proteomes" id="UP001165653"/>
    </source>
</evidence>
<proteinExistence type="predicted"/>
<dbReference type="InterPro" id="IPR036188">
    <property type="entry name" value="FAD/NAD-bd_sf"/>
</dbReference>
<sequence>MMPPCPTFDAIVIGGGPAGLSAGLLLGRCRRKVALFDEGRPRNEMSPTVHGFLGARNLSPHQLLAVGRAQIAEYSDVLLYRQRVVEVTHQGGLFRAFLEDRSEFQARSMIVATGLVDRLPDIPGLAPLYGKGVYPCPYCDGWENQNRPIAALGSGKEAADLALELKLWSKHVSLFLVDPPPDRELLEQLCNEGIAVYRADPVRLLDQNGTLSIAELADGTTVPCEALFLVACQVQHHHFMEKMGCRLSECGQVESDDQGRTNMPGLFVAGNAKQGLQLAIVAAADGAKCAAAANDWLLQQDLEQGSNNLDN</sequence>
<name>A0ABT3G0C0_9BACT</name>
<evidence type="ECO:0000256" key="1">
    <source>
        <dbReference type="ARBA" id="ARBA00022630"/>
    </source>
</evidence>
<evidence type="ECO:0000313" key="4">
    <source>
        <dbReference type="EMBL" id="MCW1912961.1"/>
    </source>
</evidence>
<keyword evidence="2" id="KW-0560">Oxidoreductase</keyword>
<evidence type="ECO:0000256" key="2">
    <source>
        <dbReference type="ARBA" id="ARBA00023002"/>
    </source>
</evidence>
<dbReference type="Proteomes" id="UP001165653">
    <property type="component" value="Unassembled WGS sequence"/>
</dbReference>
<dbReference type="Pfam" id="PF07992">
    <property type="entry name" value="Pyr_redox_2"/>
    <property type="match status" value="1"/>
</dbReference>
<evidence type="ECO:0000259" key="3">
    <source>
        <dbReference type="Pfam" id="PF07992"/>
    </source>
</evidence>
<organism evidence="4 5">
    <name type="scientific">Luteolibacter rhizosphaerae</name>
    <dbReference type="NCBI Taxonomy" id="2989719"/>
    <lineage>
        <taxon>Bacteria</taxon>
        <taxon>Pseudomonadati</taxon>
        <taxon>Verrucomicrobiota</taxon>
        <taxon>Verrucomicrobiia</taxon>
        <taxon>Verrucomicrobiales</taxon>
        <taxon>Verrucomicrobiaceae</taxon>
        <taxon>Luteolibacter</taxon>
    </lineage>
</organism>
<accession>A0ABT3G0C0</accession>
<reference evidence="4" key="1">
    <citation type="submission" date="2022-10" db="EMBL/GenBank/DDBJ databases">
        <title>Luteolibacter sp. GHJ8, whole genome shotgun sequencing project.</title>
        <authorList>
            <person name="Zhao G."/>
            <person name="Shen L."/>
        </authorList>
    </citation>
    <scope>NUCLEOTIDE SEQUENCE</scope>
    <source>
        <strain evidence="4">GHJ8</strain>
    </source>
</reference>
<dbReference type="EMBL" id="JAPDDR010000002">
    <property type="protein sequence ID" value="MCW1912961.1"/>
    <property type="molecule type" value="Genomic_DNA"/>
</dbReference>
<feature type="domain" description="FAD/NAD(P)-binding" evidence="3">
    <location>
        <begin position="9"/>
        <end position="286"/>
    </location>
</feature>
<keyword evidence="5" id="KW-1185">Reference proteome</keyword>
<dbReference type="RefSeq" id="WP_264511909.1">
    <property type="nucleotide sequence ID" value="NZ_JAPDDR010000002.1"/>
</dbReference>
<dbReference type="SUPFAM" id="SSF51905">
    <property type="entry name" value="FAD/NAD(P)-binding domain"/>
    <property type="match status" value="1"/>
</dbReference>
<dbReference type="InterPro" id="IPR023753">
    <property type="entry name" value="FAD/NAD-binding_dom"/>
</dbReference>
<keyword evidence="1" id="KW-0285">Flavoprotein</keyword>
<gene>
    <name evidence="4" type="ORF">OJ996_05225</name>
</gene>
<dbReference type="Gene3D" id="3.50.50.60">
    <property type="entry name" value="FAD/NAD(P)-binding domain"/>
    <property type="match status" value="2"/>
</dbReference>
<comment type="caution">
    <text evidence="4">The sequence shown here is derived from an EMBL/GenBank/DDBJ whole genome shotgun (WGS) entry which is preliminary data.</text>
</comment>
<protein>
    <submittedName>
        <fullName evidence="4">NAD(P)/FAD-dependent oxidoreductase</fullName>
    </submittedName>
</protein>
<dbReference type="InterPro" id="IPR050097">
    <property type="entry name" value="Ferredoxin-NADP_redctase_2"/>
</dbReference>